<dbReference type="RefSeq" id="WP_344109389.1">
    <property type="nucleotide sequence ID" value="NZ_BAAANE010000003.1"/>
</dbReference>
<protein>
    <submittedName>
        <fullName evidence="2">Uncharacterized protein</fullName>
    </submittedName>
</protein>
<evidence type="ECO:0000256" key="1">
    <source>
        <dbReference type="SAM" id="Coils"/>
    </source>
</evidence>
<reference evidence="2 3" key="1">
    <citation type="journal article" date="2019" name="Int. J. Syst. Evol. Microbiol.">
        <title>The Global Catalogue of Microorganisms (GCM) 10K type strain sequencing project: providing services to taxonomists for standard genome sequencing and annotation.</title>
        <authorList>
            <consortium name="The Broad Institute Genomics Platform"/>
            <consortium name="The Broad Institute Genome Sequencing Center for Infectious Disease"/>
            <person name="Wu L."/>
            <person name="Ma J."/>
        </authorList>
    </citation>
    <scope>NUCLEOTIDE SEQUENCE [LARGE SCALE GENOMIC DNA]</scope>
    <source>
        <strain evidence="2 3">JCM 14306</strain>
    </source>
</reference>
<proteinExistence type="predicted"/>
<keyword evidence="1" id="KW-0175">Coiled coil</keyword>
<sequence length="105" mass="11603">MIQVTTSTGAKMTIHDELDRTRRAVQGLEKALTGLRNQLGPHLDVLRLMDDVARCSADLRRLEEQVRAPRARELLVIPDGDYDHALWGAGDVDHEGLGAPGRRAP</sequence>
<accession>A0ABN2F0F5</accession>
<name>A0ABN2F0F5_9ACTN</name>
<keyword evidence="3" id="KW-1185">Reference proteome</keyword>
<gene>
    <name evidence="2" type="ORF">GCM10009744_10680</name>
</gene>
<dbReference type="Proteomes" id="UP001501319">
    <property type="component" value="Unassembled WGS sequence"/>
</dbReference>
<evidence type="ECO:0000313" key="2">
    <source>
        <dbReference type="EMBL" id="GAA1624946.1"/>
    </source>
</evidence>
<evidence type="ECO:0000313" key="3">
    <source>
        <dbReference type="Proteomes" id="UP001501319"/>
    </source>
</evidence>
<feature type="coiled-coil region" evidence="1">
    <location>
        <begin position="18"/>
        <end position="65"/>
    </location>
</feature>
<comment type="caution">
    <text evidence="2">The sequence shown here is derived from an EMBL/GenBank/DDBJ whole genome shotgun (WGS) entry which is preliminary data.</text>
</comment>
<dbReference type="EMBL" id="BAAANE010000003">
    <property type="protein sequence ID" value="GAA1624946.1"/>
    <property type="molecule type" value="Genomic_DNA"/>
</dbReference>
<organism evidence="2 3">
    <name type="scientific">Kribbella alba</name>
    <dbReference type="NCBI Taxonomy" id="190197"/>
    <lineage>
        <taxon>Bacteria</taxon>
        <taxon>Bacillati</taxon>
        <taxon>Actinomycetota</taxon>
        <taxon>Actinomycetes</taxon>
        <taxon>Propionibacteriales</taxon>
        <taxon>Kribbellaceae</taxon>
        <taxon>Kribbella</taxon>
    </lineage>
</organism>